<dbReference type="AlphaFoldDB" id="A0A4R2JL88"/>
<dbReference type="GO" id="GO:0005886">
    <property type="term" value="C:plasma membrane"/>
    <property type="evidence" value="ECO:0007669"/>
    <property type="project" value="TreeGrafter"/>
</dbReference>
<evidence type="ECO:0000256" key="1">
    <source>
        <dbReference type="SAM" id="Phobius"/>
    </source>
</evidence>
<feature type="transmembrane region" description="Helical" evidence="1">
    <location>
        <begin position="211"/>
        <end position="233"/>
    </location>
</feature>
<dbReference type="GO" id="GO:0043709">
    <property type="term" value="P:cell adhesion involved in single-species biofilm formation"/>
    <property type="evidence" value="ECO:0007669"/>
    <property type="project" value="TreeGrafter"/>
</dbReference>
<dbReference type="InterPro" id="IPR000160">
    <property type="entry name" value="GGDEF_dom"/>
</dbReference>
<dbReference type="GO" id="GO:1902201">
    <property type="term" value="P:negative regulation of bacterial-type flagellum-dependent cell motility"/>
    <property type="evidence" value="ECO:0007669"/>
    <property type="project" value="TreeGrafter"/>
</dbReference>
<name>A0A4R2JL88_9PSEU</name>
<keyword evidence="4" id="KW-1185">Reference proteome</keyword>
<dbReference type="FunFam" id="3.30.70.270:FF:000001">
    <property type="entry name" value="Diguanylate cyclase domain protein"/>
    <property type="match status" value="1"/>
</dbReference>
<keyword evidence="1" id="KW-0472">Membrane</keyword>
<dbReference type="SMART" id="SM00267">
    <property type="entry name" value="GGDEF"/>
    <property type="match status" value="1"/>
</dbReference>
<feature type="transmembrane region" description="Helical" evidence="1">
    <location>
        <begin position="98"/>
        <end position="118"/>
    </location>
</feature>
<dbReference type="SUPFAM" id="SSF55073">
    <property type="entry name" value="Nucleotide cyclase"/>
    <property type="match status" value="1"/>
</dbReference>
<dbReference type="Gene3D" id="3.30.70.270">
    <property type="match status" value="1"/>
</dbReference>
<feature type="domain" description="GGDEF" evidence="2">
    <location>
        <begin position="294"/>
        <end position="433"/>
    </location>
</feature>
<gene>
    <name evidence="3" type="ORF">EV192_108233</name>
</gene>
<dbReference type="CDD" id="cd01949">
    <property type="entry name" value="GGDEF"/>
    <property type="match status" value="1"/>
</dbReference>
<evidence type="ECO:0000313" key="4">
    <source>
        <dbReference type="Proteomes" id="UP000295680"/>
    </source>
</evidence>
<accession>A0A4R2JL88</accession>
<dbReference type="PANTHER" id="PTHR45138:SF9">
    <property type="entry name" value="DIGUANYLATE CYCLASE DGCM-RELATED"/>
    <property type="match status" value="1"/>
</dbReference>
<dbReference type="InterPro" id="IPR043128">
    <property type="entry name" value="Rev_trsase/Diguanyl_cyclase"/>
</dbReference>
<dbReference type="PROSITE" id="PS50887">
    <property type="entry name" value="GGDEF"/>
    <property type="match status" value="1"/>
</dbReference>
<proteinExistence type="predicted"/>
<dbReference type="InterPro" id="IPR050469">
    <property type="entry name" value="Diguanylate_Cyclase"/>
</dbReference>
<organism evidence="3 4">
    <name type="scientific">Actinocrispum wychmicini</name>
    <dbReference type="NCBI Taxonomy" id="1213861"/>
    <lineage>
        <taxon>Bacteria</taxon>
        <taxon>Bacillati</taxon>
        <taxon>Actinomycetota</taxon>
        <taxon>Actinomycetes</taxon>
        <taxon>Pseudonocardiales</taxon>
        <taxon>Pseudonocardiaceae</taxon>
        <taxon>Actinocrispum</taxon>
    </lineage>
</organism>
<evidence type="ECO:0000313" key="3">
    <source>
        <dbReference type="EMBL" id="TCO54945.1"/>
    </source>
</evidence>
<dbReference type="EMBL" id="SLWS01000008">
    <property type="protein sequence ID" value="TCO54945.1"/>
    <property type="molecule type" value="Genomic_DNA"/>
</dbReference>
<dbReference type="Pfam" id="PF00990">
    <property type="entry name" value="GGDEF"/>
    <property type="match status" value="1"/>
</dbReference>
<protein>
    <submittedName>
        <fullName evidence="3">Diguanylate cyclase (GGDEF)-like protein</fullName>
    </submittedName>
</protein>
<reference evidence="3 4" key="1">
    <citation type="submission" date="2019-03" db="EMBL/GenBank/DDBJ databases">
        <title>Genomic Encyclopedia of Type Strains, Phase IV (KMG-IV): sequencing the most valuable type-strain genomes for metagenomic binning, comparative biology and taxonomic classification.</title>
        <authorList>
            <person name="Goeker M."/>
        </authorList>
    </citation>
    <scope>NUCLEOTIDE SEQUENCE [LARGE SCALE GENOMIC DNA]</scope>
    <source>
        <strain evidence="3 4">DSM 45934</strain>
    </source>
</reference>
<keyword evidence="1" id="KW-0812">Transmembrane</keyword>
<feature type="transmembrane region" description="Helical" evidence="1">
    <location>
        <begin position="138"/>
        <end position="157"/>
    </location>
</feature>
<feature type="transmembrane region" description="Helical" evidence="1">
    <location>
        <begin position="177"/>
        <end position="199"/>
    </location>
</feature>
<dbReference type="PANTHER" id="PTHR45138">
    <property type="entry name" value="REGULATORY COMPONENTS OF SENSORY TRANSDUCTION SYSTEM"/>
    <property type="match status" value="1"/>
</dbReference>
<feature type="transmembrane region" description="Helical" evidence="1">
    <location>
        <begin position="30"/>
        <end position="52"/>
    </location>
</feature>
<dbReference type="Proteomes" id="UP000295680">
    <property type="component" value="Unassembled WGS sequence"/>
</dbReference>
<sequence length="433" mass="46369">MVRLSKADARRRNNGYDPRRWSVWSLRRPVLAYLLVVEVLALVIVGVTVTLVPVTPRSLFWFGLLLFGEIAHLETARGIERIRELGADGRPHMHLQSIWIFAALLLLPPPLVAVVIAVSYTHSWVRVYRRRSVLHRKVFSAATVLLACAAAGVVLHAGTGGHLGPYMQHLDGFGGMVTLVIAGGVYFLVNYAMVVAVIIATNPANPGRTALGNLSDVLIVNAAVGVGAGIALVVTVRPWLLPVLAATPLALHLGLLLPQFQTAARTDSKTALLDPSFWTEVARRELVRAERLGSTLGILIIDIDHFKEIDDNYGHLAGDEVLRAVAAAIRDQVRGGDFVGRYGGDEFAVLLPGTAGADLIVVADRIRAQISRVNVSVHAINCVAPRPITGLTASIGAASYPDTATELTPLLLAADQALYDAKATGRNHTVAAT</sequence>
<dbReference type="GO" id="GO:0052621">
    <property type="term" value="F:diguanylate cyclase activity"/>
    <property type="evidence" value="ECO:0007669"/>
    <property type="project" value="TreeGrafter"/>
</dbReference>
<comment type="caution">
    <text evidence="3">The sequence shown here is derived from an EMBL/GenBank/DDBJ whole genome shotgun (WGS) entry which is preliminary data.</text>
</comment>
<dbReference type="InterPro" id="IPR029787">
    <property type="entry name" value="Nucleotide_cyclase"/>
</dbReference>
<dbReference type="NCBIfam" id="TIGR00254">
    <property type="entry name" value="GGDEF"/>
    <property type="match status" value="1"/>
</dbReference>
<evidence type="ECO:0000259" key="2">
    <source>
        <dbReference type="PROSITE" id="PS50887"/>
    </source>
</evidence>
<keyword evidence="1" id="KW-1133">Transmembrane helix</keyword>